<evidence type="ECO:0000313" key="1">
    <source>
        <dbReference type="EMBL" id="GAA4902967.1"/>
    </source>
</evidence>
<accession>A0ABP9FH92</accession>
<reference evidence="2" key="1">
    <citation type="journal article" date="2019" name="Int. J. Syst. Evol. Microbiol.">
        <title>The Global Catalogue of Microorganisms (GCM) 10K type strain sequencing project: providing services to taxonomists for standard genome sequencing and annotation.</title>
        <authorList>
            <consortium name="The Broad Institute Genomics Platform"/>
            <consortium name="The Broad Institute Genome Sequencing Center for Infectious Disease"/>
            <person name="Wu L."/>
            <person name="Ma J."/>
        </authorList>
    </citation>
    <scope>NUCLEOTIDE SEQUENCE [LARGE SCALE GENOMIC DNA]</scope>
    <source>
        <strain evidence="2">JCM 18401</strain>
    </source>
</reference>
<organism evidence="1 2">
    <name type="scientific">Ferrimonas pelagia</name>
    <dbReference type="NCBI Taxonomy" id="1177826"/>
    <lineage>
        <taxon>Bacteria</taxon>
        <taxon>Pseudomonadati</taxon>
        <taxon>Pseudomonadota</taxon>
        <taxon>Gammaproteobacteria</taxon>
        <taxon>Alteromonadales</taxon>
        <taxon>Ferrimonadaceae</taxon>
        <taxon>Ferrimonas</taxon>
    </lineage>
</organism>
<protein>
    <submittedName>
        <fullName evidence="1">Uncharacterized protein</fullName>
    </submittedName>
</protein>
<comment type="caution">
    <text evidence="1">The sequence shown here is derived from an EMBL/GenBank/DDBJ whole genome shotgun (WGS) entry which is preliminary data.</text>
</comment>
<dbReference type="EMBL" id="BAABJZ010000106">
    <property type="protein sequence ID" value="GAA4902967.1"/>
    <property type="molecule type" value="Genomic_DNA"/>
</dbReference>
<evidence type="ECO:0000313" key="2">
    <source>
        <dbReference type="Proteomes" id="UP001499988"/>
    </source>
</evidence>
<gene>
    <name evidence="1" type="ORF">GCM10023333_41380</name>
</gene>
<dbReference type="Proteomes" id="UP001499988">
    <property type="component" value="Unassembled WGS sequence"/>
</dbReference>
<name>A0ABP9FH92_9GAMM</name>
<sequence>MIDRFGNQQDGVYLERDDLKKLSGRQALRQDFIADVHFELTRHGLGFVTDTLKEKYYLFYLPKTYWKDVADRYQQPTTTNIHSLESPKKVKLHQ</sequence>
<proteinExistence type="predicted"/>
<keyword evidence="2" id="KW-1185">Reference proteome</keyword>